<accession>A0A6A3HHD7</accession>
<evidence type="ECO:0000313" key="2">
    <source>
        <dbReference type="Proteomes" id="UP000460718"/>
    </source>
</evidence>
<comment type="caution">
    <text evidence="1">The sequence shown here is derived from an EMBL/GenBank/DDBJ whole genome shotgun (WGS) entry which is preliminary data.</text>
</comment>
<gene>
    <name evidence="1" type="ORF">PF011_g27095</name>
</gene>
<name>A0A6A3HHD7_9STRA</name>
<sequence>MGGITVVETMEDIMVVEIMEEGIGTAEAMEAAGMEVGGVTVGGIDR</sequence>
<organism evidence="1 2">
    <name type="scientific">Phytophthora fragariae</name>
    <dbReference type="NCBI Taxonomy" id="53985"/>
    <lineage>
        <taxon>Eukaryota</taxon>
        <taxon>Sar</taxon>
        <taxon>Stramenopiles</taxon>
        <taxon>Oomycota</taxon>
        <taxon>Peronosporomycetes</taxon>
        <taxon>Peronosporales</taxon>
        <taxon>Peronosporaceae</taxon>
        <taxon>Phytophthora</taxon>
    </lineage>
</organism>
<dbReference type="AlphaFoldDB" id="A0A6A3HHD7"/>
<evidence type="ECO:0000313" key="1">
    <source>
        <dbReference type="EMBL" id="KAE8968677.1"/>
    </source>
</evidence>
<proteinExistence type="predicted"/>
<dbReference type="Proteomes" id="UP000460718">
    <property type="component" value="Unassembled WGS sequence"/>
</dbReference>
<dbReference type="EMBL" id="QXFW01003808">
    <property type="protein sequence ID" value="KAE8968677.1"/>
    <property type="molecule type" value="Genomic_DNA"/>
</dbReference>
<reference evidence="1 2" key="1">
    <citation type="submission" date="2018-09" db="EMBL/GenBank/DDBJ databases">
        <title>Genomic investigation of the strawberry pathogen Phytophthora fragariae indicates pathogenicity is determined by transcriptional variation in three key races.</title>
        <authorList>
            <person name="Adams T.M."/>
            <person name="Armitage A.D."/>
            <person name="Sobczyk M.K."/>
            <person name="Bates H.J."/>
            <person name="Dunwell J.M."/>
            <person name="Nellist C.F."/>
            <person name="Harrison R.J."/>
        </authorList>
    </citation>
    <scope>NUCLEOTIDE SEQUENCE [LARGE SCALE GENOMIC DNA]</scope>
    <source>
        <strain evidence="1 2">SCRP245</strain>
    </source>
</reference>
<protein>
    <submittedName>
        <fullName evidence="1">Uncharacterized protein</fullName>
    </submittedName>
</protein>